<dbReference type="Proteomes" id="UP000240009">
    <property type="component" value="Unassembled WGS sequence"/>
</dbReference>
<accession>A0A2S8F5L2</accession>
<evidence type="ECO:0000313" key="3">
    <source>
        <dbReference type="Proteomes" id="UP000240009"/>
    </source>
</evidence>
<evidence type="ECO:0000259" key="1">
    <source>
        <dbReference type="Pfam" id="PF13480"/>
    </source>
</evidence>
<dbReference type="Gene3D" id="3.40.630.30">
    <property type="match status" value="1"/>
</dbReference>
<feature type="domain" description="BioF2-like acetyltransferase" evidence="1">
    <location>
        <begin position="156"/>
        <end position="296"/>
    </location>
</feature>
<proteinExistence type="predicted"/>
<evidence type="ECO:0000313" key="2">
    <source>
        <dbReference type="EMBL" id="PQO27449.1"/>
    </source>
</evidence>
<protein>
    <recommendedName>
        <fullName evidence="1">BioF2-like acetyltransferase domain-containing protein</fullName>
    </recommendedName>
</protein>
<dbReference type="InterPro" id="IPR016181">
    <property type="entry name" value="Acyl_CoA_acyltransferase"/>
</dbReference>
<name>A0A2S8F5L2_9BACT</name>
<gene>
    <name evidence="2" type="ORF">C5Y96_18095</name>
</gene>
<comment type="caution">
    <text evidence="2">The sequence shown here is derived from an EMBL/GenBank/DDBJ whole genome shotgun (WGS) entry which is preliminary data.</text>
</comment>
<dbReference type="AlphaFoldDB" id="A0A2S8F5L2"/>
<dbReference type="InterPro" id="IPR038740">
    <property type="entry name" value="BioF2-like_GNAT_dom"/>
</dbReference>
<dbReference type="Pfam" id="PF13480">
    <property type="entry name" value="Acetyltransf_6"/>
    <property type="match status" value="1"/>
</dbReference>
<dbReference type="OrthoDB" id="4700839at2"/>
<organism evidence="2 3">
    <name type="scientific">Blastopirellula marina</name>
    <dbReference type="NCBI Taxonomy" id="124"/>
    <lineage>
        <taxon>Bacteria</taxon>
        <taxon>Pseudomonadati</taxon>
        <taxon>Planctomycetota</taxon>
        <taxon>Planctomycetia</taxon>
        <taxon>Pirellulales</taxon>
        <taxon>Pirellulaceae</taxon>
        <taxon>Blastopirellula</taxon>
    </lineage>
</organism>
<dbReference type="RefSeq" id="WP_105356202.1">
    <property type="nucleotide sequence ID" value="NZ_PUIA01000057.1"/>
</dbReference>
<sequence>MNVQLRAGSDLTPDDIAAWKSILASNPTLDSGYYRPELTLAAARVRSDVEVAIVSENGQAKAFFPFQRDDNHCATAVTGRLSEFHGMIVPQNSTLDLREIVKACGIRSWRFDHAPIWRSELEPFAWARSESPYMDLSDGYDDYTEKLRQRGSSAIKQTQRKQRKLAREVGPLRFEFDTDAPEAWDALVKWKSEQYVRTNTLDIFRYDWVHDLLKSIRSEKSLEFSAPLSALWAGDELAAVHLGLASSTAMQIWFPAYNRDLQHYSPGLVILLELASAAAAHGIQRIDFGKGEERYKYEFSTDILPLLEGGIDFRFAMPTILASWNKLNQAIRRSPWRKQLEAPILATRRFRQWLAFR</sequence>
<dbReference type="EMBL" id="PUIA01000057">
    <property type="protein sequence ID" value="PQO27449.1"/>
    <property type="molecule type" value="Genomic_DNA"/>
</dbReference>
<reference evidence="2 3" key="1">
    <citation type="submission" date="2018-02" db="EMBL/GenBank/DDBJ databases">
        <title>Comparative genomes isolates from brazilian mangrove.</title>
        <authorList>
            <person name="Araujo J.E."/>
            <person name="Taketani R.G."/>
            <person name="Silva M.C.P."/>
            <person name="Loureco M.V."/>
            <person name="Andreote F.D."/>
        </authorList>
    </citation>
    <scope>NUCLEOTIDE SEQUENCE [LARGE SCALE GENOMIC DNA]</scope>
    <source>
        <strain evidence="2 3">HEX-2 MGV</strain>
    </source>
</reference>
<dbReference type="SUPFAM" id="SSF55729">
    <property type="entry name" value="Acyl-CoA N-acyltransferases (Nat)"/>
    <property type="match status" value="1"/>
</dbReference>